<dbReference type="EMBL" id="NPDX01000001">
    <property type="protein sequence ID" value="PJZ86418.1"/>
    <property type="molecule type" value="Genomic_DNA"/>
</dbReference>
<dbReference type="InterPro" id="IPR011990">
    <property type="entry name" value="TPR-like_helical_dom_sf"/>
</dbReference>
<name>A0A2N0AQ24_9LEPT</name>
<dbReference type="AlphaFoldDB" id="A0A2N0AQ24"/>
<gene>
    <name evidence="3" type="ORF">CH364_09730</name>
</gene>
<comment type="caution">
    <text evidence="3">The sequence shown here is derived from an EMBL/GenBank/DDBJ whole genome shotgun (WGS) entry which is preliminary data.</text>
</comment>
<dbReference type="OrthoDB" id="316520at2"/>
<feature type="chain" id="PRO_5014715501" description="Tetratricopeptide repeat protein" evidence="2">
    <location>
        <begin position="22"/>
        <end position="428"/>
    </location>
</feature>
<reference evidence="3 4" key="1">
    <citation type="submission" date="2017-07" db="EMBL/GenBank/DDBJ databases">
        <title>Leptospira spp. isolated from tropical soils.</title>
        <authorList>
            <person name="Thibeaux R."/>
            <person name="Iraola G."/>
            <person name="Ferres I."/>
            <person name="Bierque E."/>
            <person name="Girault D."/>
            <person name="Soupe-Gilbert M.-E."/>
            <person name="Picardeau M."/>
            <person name="Goarant C."/>
        </authorList>
    </citation>
    <scope>NUCLEOTIDE SEQUENCE [LARGE SCALE GENOMIC DNA]</scope>
    <source>
        <strain evidence="3 4">FH2-B-A1</strain>
    </source>
</reference>
<dbReference type="PROSITE" id="PS50005">
    <property type="entry name" value="TPR"/>
    <property type="match status" value="1"/>
</dbReference>
<dbReference type="RefSeq" id="WP_100743298.1">
    <property type="nucleotide sequence ID" value="NZ_NPDW01000001.1"/>
</dbReference>
<evidence type="ECO:0000313" key="3">
    <source>
        <dbReference type="EMBL" id="PJZ86418.1"/>
    </source>
</evidence>
<feature type="repeat" description="TPR" evidence="1">
    <location>
        <begin position="156"/>
        <end position="189"/>
    </location>
</feature>
<feature type="signal peptide" evidence="2">
    <location>
        <begin position="1"/>
        <end position="21"/>
    </location>
</feature>
<protein>
    <recommendedName>
        <fullName evidence="5">Tetratricopeptide repeat protein</fullName>
    </recommendedName>
</protein>
<organism evidence="3 4">
    <name type="scientific">Leptospira harrisiae</name>
    <dbReference type="NCBI Taxonomy" id="2023189"/>
    <lineage>
        <taxon>Bacteria</taxon>
        <taxon>Pseudomonadati</taxon>
        <taxon>Spirochaetota</taxon>
        <taxon>Spirochaetia</taxon>
        <taxon>Leptospirales</taxon>
        <taxon>Leptospiraceae</taxon>
        <taxon>Leptospira</taxon>
    </lineage>
</organism>
<dbReference type="InterPro" id="IPR019734">
    <property type="entry name" value="TPR_rpt"/>
</dbReference>
<proteinExistence type="predicted"/>
<keyword evidence="4" id="KW-1185">Reference proteome</keyword>
<keyword evidence="1" id="KW-0802">TPR repeat</keyword>
<dbReference type="SUPFAM" id="SSF48452">
    <property type="entry name" value="TPR-like"/>
    <property type="match status" value="1"/>
</dbReference>
<dbReference type="Proteomes" id="UP000232145">
    <property type="component" value="Unassembled WGS sequence"/>
</dbReference>
<accession>A0A2N0AQ24</accession>
<evidence type="ECO:0000313" key="4">
    <source>
        <dbReference type="Proteomes" id="UP000232145"/>
    </source>
</evidence>
<keyword evidence="2" id="KW-0732">Signal</keyword>
<evidence type="ECO:0000256" key="1">
    <source>
        <dbReference type="PROSITE-ProRule" id="PRU00339"/>
    </source>
</evidence>
<evidence type="ECO:0000256" key="2">
    <source>
        <dbReference type="SAM" id="SignalP"/>
    </source>
</evidence>
<evidence type="ECO:0008006" key="5">
    <source>
        <dbReference type="Google" id="ProtNLM"/>
    </source>
</evidence>
<sequence>MRLSFYSFVLLLLCIQCTSIAKRQEYEDSLRAYKKANLEKAIDYLPTEEKKGFIAVLEKAHLGFLKGETNYKTLEKIAEESKERLRFSASRSLKSFFYLETEEGYYASEAEIIYLHILLGLYYVRAGEIDKGKIQARFAGNLLSGEWSAEGQFDDPTLRLLLASLWLSTGSIDEAKVDFRKASQLKPHSAALRAMANERYDKNEEFILIFGGPGAEPEMDPSVNLNFIRGLRNLKFRQTGKQSPLTIVDGVQKTSLVLEKDTLSWYERHLTRDNEISELIQDSRYFQLVSASALKEGTKGTVKVTGAILASATIVALGAGVVYAGVKVNSGELSGLGVATMYAGFKLGAEWIETSYDDARRNMRKDLDVSDEYRYVRFFPEYVWIGKSKSALISPKLQMNPETLPYTLSPAMGKVKVRFGFFPDNQRP</sequence>